<dbReference type="InterPro" id="IPR057366">
    <property type="entry name" value="TRPM-like"/>
</dbReference>
<feature type="region of interest" description="Disordered" evidence="5">
    <location>
        <begin position="325"/>
        <end position="350"/>
    </location>
</feature>
<evidence type="ECO:0000313" key="10">
    <source>
        <dbReference type="Proteomes" id="UP001195483"/>
    </source>
</evidence>
<dbReference type="Pfam" id="PF00520">
    <property type="entry name" value="Ion_trans"/>
    <property type="match status" value="1"/>
</dbReference>
<comment type="subcellular location">
    <subcellularLocation>
        <location evidence="1">Membrane</location>
        <topology evidence="1">Multi-pass membrane protein</topology>
    </subcellularLocation>
</comment>
<evidence type="ECO:0000256" key="6">
    <source>
        <dbReference type="SAM" id="Phobius"/>
    </source>
</evidence>
<feature type="compositionally biased region" description="Polar residues" evidence="5">
    <location>
        <begin position="1"/>
        <end position="24"/>
    </location>
</feature>
<keyword evidence="3 6" id="KW-1133">Transmembrane helix</keyword>
<evidence type="ECO:0000256" key="5">
    <source>
        <dbReference type="SAM" id="MobiDB-lite"/>
    </source>
</evidence>
<reference evidence="9" key="3">
    <citation type="submission" date="2023-05" db="EMBL/GenBank/DDBJ databases">
        <authorList>
            <person name="Smith C.H."/>
        </authorList>
    </citation>
    <scope>NUCLEOTIDE SEQUENCE</scope>
    <source>
        <strain evidence="9">CHS0354</strain>
        <tissue evidence="9">Mantle</tissue>
    </source>
</reference>
<feature type="transmembrane region" description="Helical" evidence="6">
    <location>
        <begin position="433"/>
        <end position="454"/>
    </location>
</feature>
<feature type="domain" description="TRPM-like" evidence="8">
    <location>
        <begin position="40"/>
        <end position="267"/>
    </location>
</feature>
<keyword evidence="10" id="KW-1185">Reference proteome</keyword>
<feature type="transmembrane region" description="Helical" evidence="6">
    <location>
        <begin position="378"/>
        <end position="400"/>
    </location>
</feature>
<evidence type="ECO:0000256" key="4">
    <source>
        <dbReference type="ARBA" id="ARBA00023136"/>
    </source>
</evidence>
<name>A0AAE0T8U0_9BIVA</name>
<sequence>MAVNKVSPSQTNKNLGQDQDSNNVHKGVPWVTKTMYKSVEPLESNMMDAILRDDVKVVKQILVNNHFKVEKFLTQTQLLQLYQKENKARCFKLFLTKMKKENKKESKPFVLMDVNELLEYLLGDSNLQFQCYHIQNDNSANTESEQADRQEHKISDEPYLHLFIWSVLNNQQDMAKLFWRQGKDAIAAALLADALLFAMSRHSDDRDFKAQCEKNRREFTNLAIGVLKECHEQNANNAKDLLLRKSQWGETSCVLLAMNAKNKQFISEHACQDIFNNIWMGQIAEDNSSLTDNIKLLLCILIPPLILFDRCITFIQMKEDEQVSANQGTPVNVQSRPNSRQPHPREKNNASVISQQTQEIKSCLSKGQRITSFYEAPVIIFFHNVISYMIFLGLYSYILISKFDRYLSWEEILLCVWVFTIFTQEVIQVYNLAYFFMILLVFIVAYGIASYAILYPHTEPSLETLTEIFRRPYWNIYGELMLDTIDDSVDCTNNPELYKNGTYSRCPTESGKYFVPLLMGVYMLMCNILLLNLLIAMFSFTFQKDQDNSYLYWRFQQCSLINEYANRPFLAPPLIIFVHLSYLIRRVARCQLKCGDVNQAGQNVLLKPVKNCGMLRDWEDEIAKKFYKFEQEQHYSTGSEADSPNLEKRIENIEKQLNWIVTTMRETNRGAKLDSVSHVTDTEV</sequence>
<keyword evidence="4 6" id="KW-0472">Membrane</keyword>
<dbReference type="EMBL" id="JAEAOA010001198">
    <property type="protein sequence ID" value="KAK3605932.1"/>
    <property type="molecule type" value="Genomic_DNA"/>
</dbReference>
<reference evidence="9" key="1">
    <citation type="journal article" date="2021" name="Genome Biol. Evol.">
        <title>A High-Quality Reference Genome for a Parasitic Bivalve with Doubly Uniparental Inheritance (Bivalvia: Unionida).</title>
        <authorList>
            <person name="Smith C.H."/>
        </authorList>
    </citation>
    <scope>NUCLEOTIDE SEQUENCE</scope>
    <source>
        <strain evidence="9">CHS0354</strain>
    </source>
</reference>
<accession>A0AAE0T8U0</accession>
<dbReference type="Proteomes" id="UP001195483">
    <property type="component" value="Unassembled WGS sequence"/>
</dbReference>
<dbReference type="AlphaFoldDB" id="A0AAE0T8U0"/>
<evidence type="ECO:0000313" key="9">
    <source>
        <dbReference type="EMBL" id="KAK3605932.1"/>
    </source>
</evidence>
<feature type="compositionally biased region" description="Polar residues" evidence="5">
    <location>
        <begin position="325"/>
        <end position="341"/>
    </location>
</feature>
<dbReference type="InterPro" id="IPR005821">
    <property type="entry name" value="Ion_trans_dom"/>
</dbReference>
<evidence type="ECO:0000256" key="3">
    <source>
        <dbReference type="ARBA" id="ARBA00022989"/>
    </source>
</evidence>
<organism evidence="9 10">
    <name type="scientific">Potamilus streckersoni</name>
    <dbReference type="NCBI Taxonomy" id="2493646"/>
    <lineage>
        <taxon>Eukaryota</taxon>
        <taxon>Metazoa</taxon>
        <taxon>Spiralia</taxon>
        <taxon>Lophotrochozoa</taxon>
        <taxon>Mollusca</taxon>
        <taxon>Bivalvia</taxon>
        <taxon>Autobranchia</taxon>
        <taxon>Heteroconchia</taxon>
        <taxon>Palaeoheterodonta</taxon>
        <taxon>Unionida</taxon>
        <taxon>Unionoidea</taxon>
        <taxon>Unionidae</taxon>
        <taxon>Ambleminae</taxon>
        <taxon>Lampsilini</taxon>
        <taxon>Potamilus</taxon>
    </lineage>
</organism>
<dbReference type="PANTHER" id="PTHR13800:SF12">
    <property type="entry name" value="TRANSIENT RECEPTOR POTENTIAL CATION CHANNEL SUBFAMILY M MEMBER-LIKE 2"/>
    <property type="match status" value="1"/>
</dbReference>
<keyword evidence="2 6" id="KW-0812">Transmembrane</keyword>
<dbReference type="GO" id="GO:0005886">
    <property type="term" value="C:plasma membrane"/>
    <property type="evidence" value="ECO:0007669"/>
    <property type="project" value="TreeGrafter"/>
</dbReference>
<feature type="transmembrane region" description="Helical" evidence="6">
    <location>
        <begin position="513"/>
        <end position="542"/>
    </location>
</feature>
<protein>
    <submittedName>
        <fullName evidence="9">Uncharacterized protein</fullName>
    </submittedName>
</protein>
<comment type="caution">
    <text evidence="9">The sequence shown here is derived from an EMBL/GenBank/DDBJ whole genome shotgun (WGS) entry which is preliminary data.</text>
</comment>
<evidence type="ECO:0000259" key="8">
    <source>
        <dbReference type="Pfam" id="PF25508"/>
    </source>
</evidence>
<reference evidence="9" key="2">
    <citation type="journal article" date="2021" name="Genome Biol. Evol.">
        <title>Developing a high-quality reference genome for a parasitic bivalve with doubly uniparental inheritance (Bivalvia: Unionida).</title>
        <authorList>
            <person name="Smith C.H."/>
        </authorList>
    </citation>
    <scope>NUCLEOTIDE SEQUENCE</scope>
    <source>
        <strain evidence="9">CHS0354</strain>
        <tissue evidence="9">Mantle</tissue>
    </source>
</reference>
<evidence type="ECO:0000256" key="1">
    <source>
        <dbReference type="ARBA" id="ARBA00004141"/>
    </source>
</evidence>
<evidence type="ECO:0000256" key="2">
    <source>
        <dbReference type="ARBA" id="ARBA00022692"/>
    </source>
</evidence>
<feature type="domain" description="Ion transport" evidence="7">
    <location>
        <begin position="429"/>
        <end position="548"/>
    </location>
</feature>
<dbReference type="GO" id="GO:0099604">
    <property type="term" value="F:ligand-gated calcium channel activity"/>
    <property type="evidence" value="ECO:0007669"/>
    <property type="project" value="TreeGrafter"/>
</dbReference>
<dbReference type="InterPro" id="IPR050927">
    <property type="entry name" value="TRPM"/>
</dbReference>
<feature type="region of interest" description="Disordered" evidence="5">
    <location>
        <begin position="1"/>
        <end position="26"/>
    </location>
</feature>
<gene>
    <name evidence="9" type="ORF">CHS0354_019598</name>
</gene>
<evidence type="ECO:0000259" key="7">
    <source>
        <dbReference type="Pfam" id="PF00520"/>
    </source>
</evidence>
<dbReference type="PANTHER" id="PTHR13800">
    <property type="entry name" value="TRANSIENT RECEPTOR POTENTIAL CATION CHANNEL, SUBFAMILY M, MEMBER 6"/>
    <property type="match status" value="1"/>
</dbReference>
<dbReference type="Pfam" id="PF25508">
    <property type="entry name" value="TRPM2"/>
    <property type="match status" value="1"/>
</dbReference>
<proteinExistence type="predicted"/>